<dbReference type="AlphaFoldDB" id="A0AAW1KNW6"/>
<comment type="caution">
    <text evidence="2">The sequence shown here is derived from an EMBL/GenBank/DDBJ whole genome shotgun (WGS) entry which is preliminary data.</text>
</comment>
<name>A0AAW1KNW6_POPJA</name>
<dbReference type="EMBL" id="JASPKY010000196">
    <property type="protein sequence ID" value="KAK9721684.1"/>
    <property type="molecule type" value="Genomic_DNA"/>
</dbReference>
<evidence type="ECO:0000256" key="1">
    <source>
        <dbReference type="SAM" id="MobiDB-lite"/>
    </source>
</evidence>
<evidence type="ECO:0000313" key="2">
    <source>
        <dbReference type="EMBL" id="KAK9721684.1"/>
    </source>
</evidence>
<protein>
    <recommendedName>
        <fullName evidence="4">Retrotransposon gag domain-containing protein</fullName>
    </recommendedName>
</protein>
<feature type="region of interest" description="Disordered" evidence="1">
    <location>
        <begin position="266"/>
        <end position="321"/>
    </location>
</feature>
<proteinExistence type="predicted"/>
<accession>A0AAW1KNW6</accession>
<gene>
    <name evidence="2" type="ORF">QE152_g20762</name>
</gene>
<evidence type="ECO:0008006" key="4">
    <source>
        <dbReference type="Google" id="ProtNLM"/>
    </source>
</evidence>
<evidence type="ECO:0000313" key="3">
    <source>
        <dbReference type="Proteomes" id="UP001458880"/>
    </source>
</evidence>
<organism evidence="2 3">
    <name type="scientific">Popillia japonica</name>
    <name type="common">Japanese beetle</name>
    <dbReference type="NCBI Taxonomy" id="7064"/>
    <lineage>
        <taxon>Eukaryota</taxon>
        <taxon>Metazoa</taxon>
        <taxon>Ecdysozoa</taxon>
        <taxon>Arthropoda</taxon>
        <taxon>Hexapoda</taxon>
        <taxon>Insecta</taxon>
        <taxon>Pterygota</taxon>
        <taxon>Neoptera</taxon>
        <taxon>Endopterygota</taxon>
        <taxon>Coleoptera</taxon>
        <taxon>Polyphaga</taxon>
        <taxon>Scarabaeiformia</taxon>
        <taxon>Scarabaeidae</taxon>
        <taxon>Rutelinae</taxon>
        <taxon>Popillia</taxon>
    </lineage>
</organism>
<dbReference type="Proteomes" id="UP001458880">
    <property type="component" value="Unassembled WGS sequence"/>
</dbReference>
<feature type="compositionally biased region" description="Basic and acidic residues" evidence="1">
    <location>
        <begin position="275"/>
        <end position="289"/>
    </location>
</feature>
<sequence>MAHGTHTFRLTCRCGTSGGGELVAICNLLHLDYEGALEDLAEKIMGALIDVDSLRKENKKDTTKKMKIMQKMKTLITKKMITMNKKTDVENWMRTFDDSEDFSVEKCIEEFEDNAELMEWNDLHKYIFAKKPLRGLAKLYIQGEAGLNSWTSLKRALLKEFSNINSVKLHQTLRTRQIKKSESAQEYLLVVKDIASRGSIDDESLIQYVINGIAYDDLNKIVLYGSRNLNEFNSKLKYYEKLQKNEQSGTSVGTCQASVWYTSTEKKKNTGSSGRGEEEPKDQDSDVDKVSGSVTTRTADSGDACRGGERYTTHAKKKNSC</sequence>
<keyword evidence="3" id="KW-1185">Reference proteome</keyword>
<reference evidence="2 3" key="1">
    <citation type="journal article" date="2024" name="BMC Genomics">
        <title>De novo assembly and annotation of Popillia japonica's genome with initial clues to its potential as an invasive pest.</title>
        <authorList>
            <person name="Cucini C."/>
            <person name="Boschi S."/>
            <person name="Funari R."/>
            <person name="Cardaioli E."/>
            <person name="Iannotti N."/>
            <person name="Marturano G."/>
            <person name="Paoli F."/>
            <person name="Bruttini M."/>
            <person name="Carapelli A."/>
            <person name="Frati F."/>
            <person name="Nardi F."/>
        </authorList>
    </citation>
    <scope>NUCLEOTIDE SEQUENCE [LARGE SCALE GENOMIC DNA]</scope>
    <source>
        <strain evidence="2">DMR45628</strain>
    </source>
</reference>